<proteinExistence type="predicted"/>
<dbReference type="Proteomes" id="UP001162156">
    <property type="component" value="Unassembled WGS sequence"/>
</dbReference>
<accession>A0AAV8WS11</accession>
<keyword evidence="3" id="KW-1185">Reference proteome</keyword>
<dbReference type="PANTHER" id="PTHR46599">
    <property type="entry name" value="PIGGYBAC TRANSPOSABLE ELEMENT-DERIVED PROTEIN 4"/>
    <property type="match status" value="1"/>
</dbReference>
<organism evidence="2 3">
    <name type="scientific">Rhamnusium bicolor</name>
    <dbReference type="NCBI Taxonomy" id="1586634"/>
    <lineage>
        <taxon>Eukaryota</taxon>
        <taxon>Metazoa</taxon>
        <taxon>Ecdysozoa</taxon>
        <taxon>Arthropoda</taxon>
        <taxon>Hexapoda</taxon>
        <taxon>Insecta</taxon>
        <taxon>Pterygota</taxon>
        <taxon>Neoptera</taxon>
        <taxon>Endopterygota</taxon>
        <taxon>Coleoptera</taxon>
        <taxon>Polyphaga</taxon>
        <taxon>Cucujiformia</taxon>
        <taxon>Chrysomeloidea</taxon>
        <taxon>Cerambycidae</taxon>
        <taxon>Lepturinae</taxon>
        <taxon>Rhagiini</taxon>
        <taxon>Rhamnusium</taxon>
    </lineage>
</organism>
<evidence type="ECO:0000259" key="1">
    <source>
        <dbReference type="Pfam" id="PF13843"/>
    </source>
</evidence>
<evidence type="ECO:0000313" key="2">
    <source>
        <dbReference type="EMBL" id="KAJ8929560.1"/>
    </source>
</evidence>
<protein>
    <recommendedName>
        <fullName evidence="1">PiggyBac transposable element-derived protein domain-containing protein</fullName>
    </recommendedName>
</protein>
<sequence length="146" mass="17144">MPEKHIAIDESLIGWKGRLGWKQYIPSKRKPFGIRLFALCESSSGYMFNFTIYTGAGTDYGIKYCKELITSRIVLSLIDPFDKGYRLFLDNYYTSIDLIDKLVKKRTDCVRTMRINRKGIPKDLKTKLSKGETIARYRRQIMIQKW</sequence>
<reference evidence="2" key="1">
    <citation type="journal article" date="2023" name="Insect Mol. Biol.">
        <title>Genome sequencing provides insights into the evolution of gene families encoding plant cell wall-degrading enzymes in longhorned beetles.</title>
        <authorList>
            <person name="Shin N.R."/>
            <person name="Okamura Y."/>
            <person name="Kirsch R."/>
            <person name="Pauchet Y."/>
        </authorList>
    </citation>
    <scope>NUCLEOTIDE SEQUENCE</scope>
    <source>
        <strain evidence="2">RBIC_L_NR</strain>
    </source>
</reference>
<dbReference type="AlphaFoldDB" id="A0AAV8WS11"/>
<comment type="caution">
    <text evidence="2">The sequence shown here is derived from an EMBL/GenBank/DDBJ whole genome shotgun (WGS) entry which is preliminary data.</text>
</comment>
<dbReference type="InterPro" id="IPR029526">
    <property type="entry name" value="PGBD"/>
</dbReference>
<name>A0AAV8WS11_9CUCU</name>
<dbReference type="EMBL" id="JANEYF010004965">
    <property type="protein sequence ID" value="KAJ8929560.1"/>
    <property type="molecule type" value="Genomic_DNA"/>
</dbReference>
<gene>
    <name evidence="2" type="ORF">NQ314_017742</name>
</gene>
<evidence type="ECO:0000313" key="3">
    <source>
        <dbReference type="Proteomes" id="UP001162156"/>
    </source>
</evidence>
<feature type="domain" description="PiggyBac transposable element-derived protein" evidence="1">
    <location>
        <begin position="2"/>
        <end position="146"/>
    </location>
</feature>
<dbReference type="Pfam" id="PF13843">
    <property type="entry name" value="DDE_Tnp_1_7"/>
    <property type="match status" value="1"/>
</dbReference>
<dbReference type="PANTHER" id="PTHR46599:SF3">
    <property type="entry name" value="PIGGYBAC TRANSPOSABLE ELEMENT-DERIVED PROTEIN 4"/>
    <property type="match status" value="1"/>
</dbReference>